<organism evidence="3 4">
    <name type="scientific">Pelodictyon phaeoclathratiforme (strain DSM 5477 / BU-1)</name>
    <dbReference type="NCBI Taxonomy" id="324925"/>
    <lineage>
        <taxon>Bacteria</taxon>
        <taxon>Pseudomonadati</taxon>
        <taxon>Chlorobiota</taxon>
        <taxon>Chlorobiia</taxon>
        <taxon>Chlorobiales</taxon>
        <taxon>Chlorobiaceae</taxon>
        <taxon>Chlorobium/Pelodictyon group</taxon>
        <taxon>Pelodictyon</taxon>
    </lineage>
</organism>
<evidence type="ECO:0000256" key="1">
    <source>
        <dbReference type="SAM" id="SignalP"/>
    </source>
</evidence>
<dbReference type="InterPro" id="IPR027826">
    <property type="entry name" value="DUF4431"/>
</dbReference>
<feature type="domain" description="DUF4431" evidence="2">
    <location>
        <begin position="84"/>
        <end position="129"/>
    </location>
</feature>
<dbReference type="RefSeq" id="WP_012507181.1">
    <property type="nucleotide sequence ID" value="NC_011060.1"/>
</dbReference>
<feature type="chain" id="PRO_5002825848" description="DUF4431 domain-containing protein" evidence="1">
    <location>
        <begin position="23"/>
        <end position="131"/>
    </location>
</feature>
<dbReference type="Pfam" id="PF14485">
    <property type="entry name" value="DUF4431"/>
    <property type="match status" value="1"/>
</dbReference>
<dbReference type="EMBL" id="CP001110">
    <property type="protein sequence ID" value="ACF42686.1"/>
    <property type="molecule type" value="Genomic_DNA"/>
</dbReference>
<dbReference type="AlphaFoldDB" id="B4SCA6"/>
<sequence precursor="true">MKLKLHVFLSVALCLACSDVFAQSYRYDVPVTLEGVLVSSIADPEITYDEKSHQFPAVRLHKSISVLCAPTETDCQPELGVTLLHLVLKKPDMAKFKSLKGKPVKLNGTLFHSDNGHHFTSVLLDVGSIIP</sequence>
<dbReference type="KEGG" id="pph:Ppha_0355"/>
<feature type="signal peptide" evidence="1">
    <location>
        <begin position="1"/>
        <end position="22"/>
    </location>
</feature>
<gene>
    <name evidence="3" type="ordered locus">Ppha_0355</name>
</gene>
<dbReference type="eggNOG" id="ENOG502ZUNZ">
    <property type="taxonomic scope" value="Bacteria"/>
</dbReference>
<name>B4SCA6_PELPB</name>
<keyword evidence="4" id="KW-1185">Reference proteome</keyword>
<dbReference type="HOGENOM" id="CLU_1925577_0_0_10"/>
<accession>B4SCA6</accession>
<dbReference type="OrthoDB" id="9805434at2"/>
<protein>
    <recommendedName>
        <fullName evidence="2">DUF4431 domain-containing protein</fullName>
    </recommendedName>
</protein>
<evidence type="ECO:0000313" key="4">
    <source>
        <dbReference type="Proteomes" id="UP000002724"/>
    </source>
</evidence>
<dbReference type="STRING" id="324925.Ppha_0355"/>
<keyword evidence="1" id="KW-0732">Signal</keyword>
<evidence type="ECO:0000313" key="3">
    <source>
        <dbReference type="EMBL" id="ACF42686.1"/>
    </source>
</evidence>
<dbReference type="Proteomes" id="UP000002724">
    <property type="component" value="Chromosome"/>
</dbReference>
<evidence type="ECO:0000259" key="2">
    <source>
        <dbReference type="Pfam" id="PF14485"/>
    </source>
</evidence>
<proteinExistence type="predicted"/>
<reference evidence="3 4" key="1">
    <citation type="submission" date="2008-06" db="EMBL/GenBank/DDBJ databases">
        <title>Complete sequence of Pelodictyon phaeoclathratiforme BU-1.</title>
        <authorList>
            <consortium name="US DOE Joint Genome Institute"/>
            <person name="Lucas S."/>
            <person name="Copeland A."/>
            <person name="Lapidus A."/>
            <person name="Glavina del Rio T."/>
            <person name="Dalin E."/>
            <person name="Tice H."/>
            <person name="Bruce D."/>
            <person name="Goodwin L."/>
            <person name="Pitluck S."/>
            <person name="Schmutz J."/>
            <person name="Larimer F."/>
            <person name="Land M."/>
            <person name="Hauser L."/>
            <person name="Kyrpides N."/>
            <person name="Mikhailova N."/>
            <person name="Liu Z."/>
            <person name="Li T."/>
            <person name="Zhao F."/>
            <person name="Overmann J."/>
            <person name="Bryant D.A."/>
            <person name="Richardson P."/>
        </authorList>
    </citation>
    <scope>NUCLEOTIDE SEQUENCE [LARGE SCALE GENOMIC DNA]</scope>
    <source>
        <strain evidence="4">DSM 5477 / BU-1</strain>
    </source>
</reference>